<evidence type="ECO:0000313" key="3">
    <source>
        <dbReference type="Proteomes" id="UP000326757"/>
    </source>
</evidence>
<comment type="caution">
    <text evidence="2">The sequence shown here is derived from an EMBL/GenBank/DDBJ whole genome shotgun (WGS) entry which is preliminary data.</text>
</comment>
<accession>A0A5N6JTQ1</accession>
<dbReference type="Proteomes" id="UP000326757">
    <property type="component" value="Unassembled WGS sequence"/>
</dbReference>
<sequence>MDSQRTIEVEDASDSHPSTSSTILSAFTLSTMPPPPTSSAFKPPVPEFWHLHRTIASHAHTRQLPAWRTSDLQDSQGSDISQADPFFYHDDTGESGHAYAIDSDDNRLAEDLDPQRSFLDSVYGKIHRDSTRHAMINYRMRQIRQSYDNGAVYRDAETVKNPAACRQVKRICLSDKQSKLSPPTQFSSSYTQYDENLSPSDGSASDEIGARGYDMRATGRSPTQVQSPLSPFYFPLPPTDANTELGSPMSEHTTYEDLDSYEDDDGLIGYEDSDEDSDEESDKKEYDPGWAAQRIAVAYRVCALGTIWEEEEEE</sequence>
<feature type="compositionally biased region" description="Acidic residues" evidence="1">
    <location>
        <begin position="256"/>
        <end position="280"/>
    </location>
</feature>
<feature type="region of interest" description="Disordered" evidence="1">
    <location>
        <begin position="176"/>
        <end position="289"/>
    </location>
</feature>
<proteinExistence type="predicted"/>
<evidence type="ECO:0000256" key="1">
    <source>
        <dbReference type="SAM" id="MobiDB-lite"/>
    </source>
</evidence>
<dbReference type="OrthoDB" id="10467437at2759"/>
<feature type="region of interest" description="Disordered" evidence="1">
    <location>
        <begin position="1"/>
        <end position="20"/>
    </location>
</feature>
<keyword evidence="3" id="KW-1185">Reference proteome</keyword>
<feature type="compositionally biased region" description="Polar residues" evidence="1">
    <location>
        <begin position="179"/>
        <end position="203"/>
    </location>
</feature>
<dbReference type="EMBL" id="VIGI01000013">
    <property type="protein sequence ID" value="KAB8292195.1"/>
    <property type="molecule type" value="Genomic_DNA"/>
</dbReference>
<evidence type="ECO:0000313" key="2">
    <source>
        <dbReference type="EMBL" id="KAB8292195.1"/>
    </source>
</evidence>
<name>A0A5N6JTQ1_MONLA</name>
<reference evidence="2 3" key="1">
    <citation type="submission" date="2019-06" db="EMBL/GenBank/DDBJ databases">
        <title>Genome Sequence of the Brown Rot Fungal Pathogen Monilinia laxa.</title>
        <authorList>
            <person name="De Miccolis Angelini R.M."/>
            <person name="Landi L."/>
            <person name="Abate D."/>
            <person name="Pollastro S."/>
            <person name="Romanazzi G."/>
            <person name="Faretra F."/>
        </authorList>
    </citation>
    <scope>NUCLEOTIDE SEQUENCE [LARGE SCALE GENOMIC DNA]</scope>
    <source>
        <strain evidence="2 3">Mlax316</strain>
    </source>
</reference>
<protein>
    <submittedName>
        <fullName evidence="2">Uncharacterized protein</fullName>
    </submittedName>
</protein>
<gene>
    <name evidence="2" type="ORF">EYC80_007937</name>
</gene>
<dbReference type="AlphaFoldDB" id="A0A5N6JTQ1"/>
<organism evidence="2 3">
    <name type="scientific">Monilinia laxa</name>
    <name type="common">Brown rot fungus</name>
    <name type="synonym">Sclerotinia laxa</name>
    <dbReference type="NCBI Taxonomy" id="61186"/>
    <lineage>
        <taxon>Eukaryota</taxon>
        <taxon>Fungi</taxon>
        <taxon>Dikarya</taxon>
        <taxon>Ascomycota</taxon>
        <taxon>Pezizomycotina</taxon>
        <taxon>Leotiomycetes</taxon>
        <taxon>Helotiales</taxon>
        <taxon>Sclerotiniaceae</taxon>
        <taxon>Monilinia</taxon>
    </lineage>
</organism>